<protein>
    <recommendedName>
        <fullName evidence="3">Extensin-like C-terminal domain-containing protein</fullName>
    </recommendedName>
</protein>
<gene>
    <name evidence="4" type="ORF">PMES_02874</name>
</gene>
<evidence type="ECO:0000256" key="2">
    <source>
        <dbReference type="SAM" id="SignalP"/>
    </source>
</evidence>
<feature type="chain" id="PRO_5037761162" description="Extensin-like C-terminal domain-containing protein" evidence="2">
    <location>
        <begin position="25"/>
        <end position="286"/>
    </location>
</feature>
<evidence type="ECO:0000313" key="4">
    <source>
        <dbReference type="EMBL" id="KAF0674798.1"/>
    </source>
</evidence>
<feature type="compositionally biased region" description="Pro residues" evidence="1">
    <location>
        <begin position="82"/>
        <end position="92"/>
    </location>
</feature>
<dbReference type="EMBL" id="APKE01000035">
    <property type="protein sequence ID" value="KAF0674798.1"/>
    <property type="molecule type" value="Genomic_DNA"/>
</dbReference>
<feature type="compositionally biased region" description="Low complexity" evidence="1">
    <location>
        <begin position="71"/>
        <end position="81"/>
    </location>
</feature>
<feature type="region of interest" description="Disordered" evidence="1">
    <location>
        <begin position="24"/>
        <end position="100"/>
    </location>
</feature>
<dbReference type="Pfam" id="PF06904">
    <property type="entry name" value="Extensin-like_C"/>
    <property type="match status" value="1"/>
</dbReference>
<evidence type="ECO:0000313" key="5">
    <source>
        <dbReference type="Proteomes" id="UP000698242"/>
    </source>
</evidence>
<feature type="signal peptide" evidence="2">
    <location>
        <begin position="1"/>
        <end position="24"/>
    </location>
</feature>
<sequence length="286" mass="30659">MNGRSAWLAAFLAGALTLAVPLGAQTQAAPDSSPRPQDRPEDRPVRVDAPEETPEETPEAAPEDGTDDAGIEAPASAAPEATPAPTPVPDEPPAWEALEESPEELAACLAALDRRGTVYARIAPRREEDRDCGIANPLEISEILPGIAMEPDAVMRCQTALATATWIEDFVQPATAILEGRGALVSVRHGSSYVCRRRNNLPAGKLSEHSFGNAVDIMGFEFEEGAFLPIEPRARAGTVEEAFQRAVRGTACLSFTTVLGPGTDAYHDDHLHFDVKARRGAYRLCR</sequence>
<comment type="caution">
    <text evidence="4">The sequence shown here is derived from an EMBL/GenBank/DDBJ whole genome shotgun (WGS) entry which is preliminary data.</text>
</comment>
<evidence type="ECO:0000256" key="1">
    <source>
        <dbReference type="SAM" id="MobiDB-lite"/>
    </source>
</evidence>
<proteinExistence type="predicted"/>
<name>A0A921NWF5_9RHOB</name>
<evidence type="ECO:0000259" key="3">
    <source>
        <dbReference type="Pfam" id="PF06904"/>
    </source>
</evidence>
<reference evidence="4" key="1">
    <citation type="submission" date="2013-03" db="EMBL/GenBank/DDBJ databases">
        <title>Genome Sequence of the Profundibacterium mesophilum strain KAUST100406-0324T from Red Sea, a novel genus in the family Rhodobacteraceae.</title>
        <authorList>
            <person name="Essack M."/>
            <person name="Alam I."/>
            <person name="Lafi F."/>
            <person name="Alawi W."/>
            <person name="Kamanu F."/>
            <person name="Al-Suwailem A."/>
            <person name="Lee O.O."/>
            <person name="Xu Y."/>
            <person name="Bajic V."/>
            <person name="Qian P.-Y."/>
            <person name="Archer J."/>
        </authorList>
    </citation>
    <scope>NUCLEOTIDE SEQUENCE</scope>
    <source>
        <strain evidence="4">KAUST100406-0324</strain>
    </source>
</reference>
<dbReference type="InterPro" id="IPR009683">
    <property type="entry name" value="Extensin-like_C"/>
</dbReference>
<feature type="compositionally biased region" description="Basic and acidic residues" evidence="1">
    <location>
        <begin position="36"/>
        <end position="49"/>
    </location>
</feature>
<dbReference type="Proteomes" id="UP000698242">
    <property type="component" value="Unassembled WGS sequence"/>
</dbReference>
<feature type="compositionally biased region" description="Acidic residues" evidence="1">
    <location>
        <begin position="50"/>
        <end position="70"/>
    </location>
</feature>
<dbReference type="RefSeq" id="WP_159966387.1">
    <property type="nucleotide sequence ID" value="NZ_APKE01000035.1"/>
</dbReference>
<dbReference type="OrthoDB" id="9809788at2"/>
<dbReference type="AlphaFoldDB" id="A0A921NWF5"/>
<organism evidence="4 5">
    <name type="scientific">Profundibacterium mesophilum KAUST100406-0324</name>
    <dbReference type="NCBI Taxonomy" id="1037889"/>
    <lineage>
        <taxon>Bacteria</taxon>
        <taxon>Pseudomonadati</taxon>
        <taxon>Pseudomonadota</taxon>
        <taxon>Alphaproteobacteria</taxon>
        <taxon>Rhodobacterales</taxon>
        <taxon>Roseobacteraceae</taxon>
        <taxon>Profundibacterium</taxon>
    </lineage>
</organism>
<keyword evidence="5" id="KW-1185">Reference proteome</keyword>
<accession>A0A921NWF5</accession>
<keyword evidence="2" id="KW-0732">Signal</keyword>
<feature type="domain" description="Extensin-like C-terminal" evidence="3">
    <location>
        <begin position="107"/>
        <end position="286"/>
    </location>
</feature>